<dbReference type="InterPro" id="IPR012657">
    <property type="entry name" value="23S_rRNA-intervening_sequence"/>
</dbReference>
<evidence type="ECO:0000313" key="2">
    <source>
        <dbReference type="EMBL" id="BDG03456.1"/>
    </source>
</evidence>
<dbReference type="EMBL" id="AP025591">
    <property type="protein sequence ID" value="BDG03456.1"/>
    <property type="molecule type" value="Genomic_DNA"/>
</dbReference>
<dbReference type="RefSeq" id="WP_248361484.1">
    <property type="nucleotide sequence ID" value="NZ_AP025591.1"/>
</dbReference>
<dbReference type="PANTHER" id="PTHR38471:SF2">
    <property type="entry name" value="FOUR HELIX BUNDLE PROTEIN"/>
    <property type="match status" value="1"/>
</dbReference>
<sequence>MASEPEAFLEHERLDVYRAALEFVPLALSLVPRQGERAVLDQLERASQSIVLNIAEGAGRHASGDKRRCYEIAKGSALECAAILDVLRVRGLGTPERHAVARRLIVRIAQMLNGLCGARDRGGRGAAGRPNGGRPRSGAGQGTREAGHGNGDGNGER</sequence>
<dbReference type="InterPro" id="IPR036583">
    <property type="entry name" value="23S_rRNA_IVS_sf"/>
</dbReference>
<evidence type="ECO:0008006" key="4">
    <source>
        <dbReference type="Google" id="ProtNLM"/>
    </source>
</evidence>
<feature type="compositionally biased region" description="Low complexity" evidence="1">
    <location>
        <begin position="127"/>
        <end position="138"/>
    </location>
</feature>
<feature type="region of interest" description="Disordered" evidence="1">
    <location>
        <begin position="119"/>
        <end position="157"/>
    </location>
</feature>
<dbReference type="NCBIfam" id="TIGR02436">
    <property type="entry name" value="four helix bundle protein"/>
    <property type="match status" value="1"/>
</dbReference>
<dbReference type="Proteomes" id="UP001162891">
    <property type="component" value="Chromosome"/>
</dbReference>
<accession>A0ABN6MR54</accession>
<protein>
    <recommendedName>
        <fullName evidence="4">S23 ribosomal protein</fullName>
    </recommendedName>
</protein>
<organism evidence="2 3">
    <name type="scientific">Anaeromyxobacter oryzae</name>
    <dbReference type="NCBI Taxonomy" id="2918170"/>
    <lineage>
        <taxon>Bacteria</taxon>
        <taxon>Pseudomonadati</taxon>
        <taxon>Myxococcota</taxon>
        <taxon>Myxococcia</taxon>
        <taxon>Myxococcales</taxon>
        <taxon>Cystobacterineae</taxon>
        <taxon>Anaeromyxobacteraceae</taxon>
        <taxon>Anaeromyxobacter</taxon>
    </lineage>
</organism>
<keyword evidence="3" id="KW-1185">Reference proteome</keyword>
<gene>
    <name evidence="2" type="ORF">AMOR_24520</name>
</gene>
<dbReference type="Pfam" id="PF05635">
    <property type="entry name" value="23S_rRNA_IVP"/>
    <property type="match status" value="1"/>
</dbReference>
<name>A0ABN6MR54_9BACT</name>
<proteinExistence type="predicted"/>
<feature type="compositionally biased region" description="Gly residues" evidence="1">
    <location>
        <begin position="148"/>
        <end position="157"/>
    </location>
</feature>
<dbReference type="Gene3D" id="1.20.1440.60">
    <property type="entry name" value="23S rRNA-intervening sequence"/>
    <property type="match status" value="1"/>
</dbReference>
<dbReference type="PANTHER" id="PTHR38471">
    <property type="entry name" value="FOUR HELIX BUNDLE PROTEIN"/>
    <property type="match status" value="1"/>
</dbReference>
<reference evidence="3" key="1">
    <citation type="journal article" date="2022" name="Int. J. Syst. Evol. Microbiol.">
        <title>Anaeromyxobacter oryzae sp. nov., Anaeromyxobacter diazotrophicus sp. nov. and Anaeromyxobacter paludicola sp. nov., isolated from paddy soils.</title>
        <authorList>
            <person name="Itoh H."/>
            <person name="Xu Z."/>
            <person name="Mise K."/>
            <person name="Masuda Y."/>
            <person name="Ushijima N."/>
            <person name="Hayakawa C."/>
            <person name="Shiratori Y."/>
            <person name="Senoo K."/>
        </authorList>
    </citation>
    <scope>NUCLEOTIDE SEQUENCE [LARGE SCALE GENOMIC DNA]</scope>
    <source>
        <strain evidence="3">Red232</strain>
    </source>
</reference>
<evidence type="ECO:0000313" key="3">
    <source>
        <dbReference type="Proteomes" id="UP001162891"/>
    </source>
</evidence>
<dbReference type="SUPFAM" id="SSF158446">
    <property type="entry name" value="IVS-encoded protein-like"/>
    <property type="match status" value="1"/>
</dbReference>
<evidence type="ECO:0000256" key="1">
    <source>
        <dbReference type="SAM" id="MobiDB-lite"/>
    </source>
</evidence>